<dbReference type="AlphaFoldDB" id="A0A093GBM2"/>
<dbReference type="Pfam" id="PF00447">
    <property type="entry name" value="HSF_DNA-bind"/>
    <property type="match status" value="1"/>
</dbReference>
<reference evidence="8 9" key="1">
    <citation type="submission" date="2014-04" db="EMBL/GenBank/DDBJ databases">
        <title>Genome evolution of avian class.</title>
        <authorList>
            <person name="Zhang G."/>
            <person name="Li C."/>
        </authorList>
    </citation>
    <scope>NUCLEOTIDE SEQUENCE [LARGE SCALE GENOMIC DNA]</scope>
    <source>
        <strain evidence="8">BGI_N307</strain>
    </source>
</reference>
<dbReference type="GO" id="GO:0043565">
    <property type="term" value="F:sequence-specific DNA binding"/>
    <property type="evidence" value="ECO:0007669"/>
    <property type="project" value="InterPro"/>
</dbReference>
<dbReference type="SUPFAM" id="SSF46785">
    <property type="entry name" value="Winged helix' DNA-binding domain"/>
    <property type="match status" value="1"/>
</dbReference>
<evidence type="ECO:0000313" key="9">
    <source>
        <dbReference type="Proteomes" id="UP000053875"/>
    </source>
</evidence>
<dbReference type="InterPro" id="IPR036388">
    <property type="entry name" value="WH-like_DNA-bd_sf"/>
</dbReference>
<evidence type="ECO:0000259" key="7">
    <source>
        <dbReference type="Pfam" id="PF00447"/>
    </source>
</evidence>
<dbReference type="FunFam" id="1.10.10.10:FF:000349">
    <property type="entry name" value="Heat shock transcription factor, Y-linked"/>
    <property type="match status" value="1"/>
</dbReference>
<dbReference type="EMBL" id="KL215318">
    <property type="protein sequence ID" value="KFV64179.1"/>
    <property type="molecule type" value="Genomic_DNA"/>
</dbReference>
<dbReference type="Proteomes" id="UP000053875">
    <property type="component" value="Unassembled WGS sequence"/>
</dbReference>
<proteinExistence type="inferred from homology"/>
<keyword evidence="5" id="KW-0804">Transcription</keyword>
<keyword evidence="6" id="KW-0539">Nucleus</keyword>
<feature type="non-terminal residue" evidence="8">
    <location>
        <position position="130"/>
    </location>
</feature>
<evidence type="ECO:0000256" key="4">
    <source>
        <dbReference type="ARBA" id="ARBA00023125"/>
    </source>
</evidence>
<evidence type="ECO:0000256" key="6">
    <source>
        <dbReference type="ARBA" id="ARBA00023242"/>
    </source>
</evidence>
<dbReference type="GO" id="GO:0003700">
    <property type="term" value="F:DNA-binding transcription factor activity"/>
    <property type="evidence" value="ECO:0007669"/>
    <property type="project" value="InterPro"/>
</dbReference>
<dbReference type="GO" id="GO:0005634">
    <property type="term" value="C:nucleus"/>
    <property type="evidence" value="ECO:0007669"/>
    <property type="project" value="UniProtKB-SubCell"/>
</dbReference>
<keyword evidence="3" id="KW-0805">Transcription regulation</keyword>
<keyword evidence="9" id="KW-1185">Reference proteome</keyword>
<evidence type="ECO:0000256" key="3">
    <source>
        <dbReference type="ARBA" id="ARBA00023015"/>
    </source>
</evidence>
<evidence type="ECO:0000256" key="2">
    <source>
        <dbReference type="ARBA" id="ARBA00006403"/>
    </source>
</evidence>
<dbReference type="PANTHER" id="PTHR10015:SF336">
    <property type="entry name" value="HEAT SHOCK TRANSCRIPTION FACTOR, Y-LINKED"/>
    <property type="match status" value="1"/>
</dbReference>
<accession>A0A093GBM2</accession>
<evidence type="ECO:0000256" key="5">
    <source>
        <dbReference type="ARBA" id="ARBA00023163"/>
    </source>
</evidence>
<comment type="similarity">
    <text evidence="2">Belongs to the HSF family.</text>
</comment>
<feature type="domain" description="HSF-type DNA-binding" evidence="7">
    <location>
        <begin position="1"/>
        <end position="115"/>
    </location>
</feature>
<dbReference type="InterPro" id="IPR000232">
    <property type="entry name" value="HSF_DNA-bd"/>
</dbReference>
<dbReference type="InterPro" id="IPR036390">
    <property type="entry name" value="WH_DNA-bd_sf"/>
</dbReference>
<keyword evidence="8" id="KW-0346">Stress response</keyword>
<evidence type="ECO:0000256" key="1">
    <source>
        <dbReference type="ARBA" id="ARBA00004123"/>
    </source>
</evidence>
<gene>
    <name evidence="8" type="ORF">N307_11310</name>
</gene>
<evidence type="ECO:0000313" key="8">
    <source>
        <dbReference type="EMBL" id="KFV64179.1"/>
    </source>
</evidence>
<dbReference type="PANTHER" id="PTHR10015">
    <property type="entry name" value="HEAT SHOCK TRANSCRIPTION FACTOR"/>
    <property type="match status" value="1"/>
</dbReference>
<protein>
    <submittedName>
        <fullName evidence="8">Heat shock transcription factor, Y-linked</fullName>
    </submittedName>
</protein>
<comment type="subcellular location">
    <subcellularLocation>
        <location evidence="1">Nucleus</location>
    </subcellularLocation>
</comment>
<feature type="non-terminal residue" evidence="8">
    <location>
        <position position="1"/>
    </location>
</feature>
<name>A0A093GBM2_DRYPU</name>
<keyword evidence="4" id="KW-0238">DNA-binding</keyword>
<dbReference type="STRING" id="118200.A0A093GBM2"/>
<organism evidence="8 9">
    <name type="scientific">Dryobates pubescens</name>
    <name type="common">Downy woodpecker</name>
    <name type="synonym">Picoides pubescens</name>
    <dbReference type="NCBI Taxonomy" id="118200"/>
    <lineage>
        <taxon>Eukaryota</taxon>
        <taxon>Metazoa</taxon>
        <taxon>Chordata</taxon>
        <taxon>Craniata</taxon>
        <taxon>Vertebrata</taxon>
        <taxon>Euteleostomi</taxon>
        <taxon>Archelosauria</taxon>
        <taxon>Archosauria</taxon>
        <taxon>Dinosauria</taxon>
        <taxon>Saurischia</taxon>
        <taxon>Theropoda</taxon>
        <taxon>Coelurosauria</taxon>
        <taxon>Aves</taxon>
        <taxon>Neognathae</taxon>
        <taxon>Neoaves</taxon>
        <taxon>Telluraves</taxon>
        <taxon>Coraciimorphae</taxon>
        <taxon>Piciformes</taxon>
        <taxon>Picidae</taxon>
        <taxon>Dryobates</taxon>
    </lineage>
</organism>
<sequence length="130" mass="15229">FPQKLWKMLESDQFRSVWWSNGGKHMAIDEQLFKEEVLGREGPSRIFAKKSMKNFLKHMKLYGFTEIQQDSQRSASLAEFLAEEAAYSAHSQVLYYYCPSFNREHPHLLEKCKRKAGVKRRALDALELGE</sequence>
<dbReference type="Gene3D" id="1.10.10.10">
    <property type="entry name" value="Winged helix-like DNA-binding domain superfamily/Winged helix DNA-binding domain"/>
    <property type="match status" value="1"/>
</dbReference>